<accession>A0ABR0F268</accession>
<comment type="caution">
    <text evidence="2">The sequence shown here is derived from an EMBL/GenBank/DDBJ whole genome shotgun (WGS) entry which is preliminary data.</text>
</comment>
<dbReference type="EMBL" id="JAXOVC010000001">
    <property type="protein sequence ID" value="KAK4508044.1"/>
    <property type="molecule type" value="Genomic_DNA"/>
</dbReference>
<feature type="compositionally biased region" description="Basic and acidic residues" evidence="1">
    <location>
        <begin position="101"/>
        <end position="110"/>
    </location>
</feature>
<evidence type="ECO:0000313" key="3">
    <source>
        <dbReference type="Proteomes" id="UP001305779"/>
    </source>
</evidence>
<organism evidence="2 3">
    <name type="scientific">Zasmidium cellare</name>
    <name type="common">Wine cellar mold</name>
    <name type="synonym">Racodium cellare</name>
    <dbReference type="NCBI Taxonomy" id="395010"/>
    <lineage>
        <taxon>Eukaryota</taxon>
        <taxon>Fungi</taxon>
        <taxon>Dikarya</taxon>
        <taxon>Ascomycota</taxon>
        <taxon>Pezizomycotina</taxon>
        <taxon>Dothideomycetes</taxon>
        <taxon>Dothideomycetidae</taxon>
        <taxon>Mycosphaerellales</taxon>
        <taxon>Mycosphaerellaceae</taxon>
        <taxon>Zasmidium</taxon>
    </lineage>
</organism>
<gene>
    <name evidence="2" type="ORF">PRZ48_001781</name>
</gene>
<protein>
    <submittedName>
        <fullName evidence="2">Uncharacterized protein</fullName>
    </submittedName>
</protein>
<dbReference type="Proteomes" id="UP001305779">
    <property type="component" value="Unassembled WGS sequence"/>
</dbReference>
<proteinExistence type="predicted"/>
<feature type="region of interest" description="Disordered" evidence="1">
    <location>
        <begin position="1"/>
        <end position="32"/>
    </location>
</feature>
<feature type="compositionally biased region" description="Polar residues" evidence="1">
    <location>
        <begin position="1"/>
        <end position="14"/>
    </location>
</feature>
<evidence type="ECO:0000256" key="1">
    <source>
        <dbReference type="SAM" id="MobiDB-lite"/>
    </source>
</evidence>
<reference evidence="2 3" key="1">
    <citation type="journal article" date="2023" name="G3 (Bethesda)">
        <title>A chromosome-level genome assembly of Zasmidium syzygii isolated from banana leaves.</title>
        <authorList>
            <person name="van Westerhoven A.C."/>
            <person name="Mehrabi R."/>
            <person name="Talebi R."/>
            <person name="Steentjes M.B.F."/>
            <person name="Corcolon B."/>
            <person name="Chong P.A."/>
            <person name="Kema G.H.J."/>
            <person name="Seidl M.F."/>
        </authorList>
    </citation>
    <scope>NUCLEOTIDE SEQUENCE [LARGE SCALE GENOMIC DNA]</scope>
    <source>
        <strain evidence="2 3">P124</strain>
    </source>
</reference>
<keyword evidence="3" id="KW-1185">Reference proteome</keyword>
<evidence type="ECO:0000313" key="2">
    <source>
        <dbReference type="EMBL" id="KAK4508044.1"/>
    </source>
</evidence>
<sequence length="124" mass="13523">MAKSSTSYRGPNNMTKDEFNAARRKHVYPKESEVTGTPLNFIKVHSPEPLRPPGRILREWTRCESKGKGGCKSGHLGYFIELEDGTIKHAMMMLGETCGEVTHEGEKDGEGQGAAEGSKTAEAA</sequence>
<name>A0ABR0F268_ZASCE</name>
<feature type="region of interest" description="Disordered" evidence="1">
    <location>
        <begin position="101"/>
        <end position="124"/>
    </location>
</feature>